<evidence type="ECO:0000313" key="5">
    <source>
        <dbReference type="Proteomes" id="UP000253551"/>
    </source>
</evidence>
<protein>
    <recommendedName>
        <fullName evidence="3">C2H2-type domain-containing protein</fullName>
    </recommendedName>
</protein>
<feature type="region of interest" description="Disordered" evidence="2">
    <location>
        <begin position="206"/>
        <end position="236"/>
    </location>
</feature>
<sequence length="236" mass="27267">MSSLLTFQLRQQQQQQQHKHQESQSGIPSPPNSFCGEEQNPIAKVERRDSLQTVFNDMCIRDYPASLPDNYTIEHSAVQRKASHGISTATAAATGGLTIRNNRRQSDTFKRKTRGLSESYNNNGQYRCNDCGKSYKHPNCLQKHRWEHSEEWELTKSLPLTKHQQVQMLEAAAILIGMDRREKVLSRQEVEEVSEEEEIDVFRVDEEDENDDESIIIDDDEESKSLHSQEIFMDDI</sequence>
<dbReference type="GO" id="GO:0008270">
    <property type="term" value="F:zinc ion binding"/>
    <property type="evidence" value="ECO:0007669"/>
    <property type="project" value="UniProtKB-KW"/>
</dbReference>
<feature type="region of interest" description="Disordered" evidence="2">
    <location>
        <begin position="1"/>
        <end position="38"/>
    </location>
</feature>
<keyword evidence="1" id="KW-0863">Zinc-finger</keyword>
<keyword evidence="1" id="KW-0862">Zinc</keyword>
<evidence type="ECO:0000313" key="4">
    <source>
        <dbReference type="EMBL" id="RCI05394.1"/>
    </source>
</evidence>
<dbReference type="AlphaFoldDB" id="A0A367KT56"/>
<dbReference type="SUPFAM" id="SSF57667">
    <property type="entry name" value="beta-beta-alpha zinc fingers"/>
    <property type="match status" value="1"/>
</dbReference>
<evidence type="ECO:0000259" key="3">
    <source>
        <dbReference type="PROSITE" id="PS50157"/>
    </source>
</evidence>
<dbReference type="PROSITE" id="PS00028">
    <property type="entry name" value="ZINC_FINGER_C2H2_1"/>
    <property type="match status" value="1"/>
</dbReference>
<dbReference type="OrthoDB" id="2152896at2759"/>
<dbReference type="InterPro" id="IPR013087">
    <property type="entry name" value="Znf_C2H2_type"/>
</dbReference>
<evidence type="ECO:0000256" key="1">
    <source>
        <dbReference type="PROSITE-ProRule" id="PRU00042"/>
    </source>
</evidence>
<dbReference type="Proteomes" id="UP000253551">
    <property type="component" value="Unassembled WGS sequence"/>
</dbReference>
<name>A0A367KT56_RHIST</name>
<gene>
    <name evidence="4" type="ORF">CU098_000537</name>
</gene>
<proteinExistence type="predicted"/>
<dbReference type="PROSITE" id="PS50157">
    <property type="entry name" value="ZINC_FINGER_C2H2_2"/>
    <property type="match status" value="1"/>
</dbReference>
<comment type="caution">
    <text evidence="4">The sequence shown here is derived from an EMBL/GenBank/DDBJ whole genome shotgun (WGS) entry which is preliminary data.</text>
</comment>
<feature type="domain" description="C2H2-type" evidence="3">
    <location>
        <begin position="126"/>
        <end position="153"/>
    </location>
</feature>
<dbReference type="EMBL" id="PJQM01000400">
    <property type="protein sequence ID" value="RCI05394.1"/>
    <property type="molecule type" value="Genomic_DNA"/>
</dbReference>
<feature type="compositionally biased region" description="Acidic residues" evidence="2">
    <location>
        <begin position="206"/>
        <end position="222"/>
    </location>
</feature>
<dbReference type="InterPro" id="IPR036236">
    <property type="entry name" value="Znf_C2H2_sf"/>
</dbReference>
<organism evidence="4 5">
    <name type="scientific">Rhizopus stolonifer</name>
    <name type="common">Rhizopus nigricans</name>
    <dbReference type="NCBI Taxonomy" id="4846"/>
    <lineage>
        <taxon>Eukaryota</taxon>
        <taxon>Fungi</taxon>
        <taxon>Fungi incertae sedis</taxon>
        <taxon>Mucoromycota</taxon>
        <taxon>Mucoromycotina</taxon>
        <taxon>Mucoromycetes</taxon>
        <taxon>Mucorales</taxon>
        <taxon>Mucorineae</taxon>
        <taxon>Rhizopodaceae</taxon>
        <taxon>Rhizopus</taxon>
    </lineage>
</organism>
<accession>A0A367KT56</accession>
<evidence type="ECO:0000256" key="2">
    <source>
        <dbReference type="SAM" id="MobiDB-lite"/>
    </source>
</evidence>
<reference evidence="4 5" key="1">
    <citation type="journal article" date="2018" name="G3 (Bethesda)">
        <title>Phylogenetic and Phylogenomic Definition of Rhizopus Species.</title>
        <authorList>
            <person name="Gryganskyi A.P."/>
            <person name="Golan J."/>
            <person name="Dolatabadi S."/>
            <person name="Mondo S."/>
            <person name="Robb S."/>
            <person name="Idnurm A."/>
            <person name="Muszewska A."/>
            <person name="Steczkiewicz K."/>
            <person name="Masonjones S."/>
            <person name="Liao H.L."/>
            <person name="Gajdeczka M.T."/>
            <person name="Anike F."/>
            <person name="Vuek A."/>
            <person name="Anishchenko I.M."/>
            <person name="Voigt K."/>
            <person name="de Hoog G.S."/>
            <person name="Smith M.E."/>
            <person name="Heitman J."/>
            <person name="Vilgalys R."/>
            <person name="Stajich J.E."/>
        </authorList>
    </citation>
    <scope>NUCLEOTIDE SEQUENCE [LARGE SCALE GENOMIC DNA]</scope>
    <source>
        <strain evidence="4 5">LSU 92-RS-03</strain>
    </source>
</reference>
<keyword evidence="1" id="KW-0479">Metal-binding</keyword>
<keyword evidence="5" id="KW-1185">Reference proteome</keyword>